<dbReference type="RefSeq" id="WP_379728478.1">
    <property type="nucleotide sequence ID" value="NZ_JBHRYJ010000003.1"/>
</dbReference>
<dbReference type="EMBL" id="JBHRYJ010000003">
    <property type="protein sequence ID" value="MFC3677069.1"/>
    <property type="molecule type" value="Genomic_DNA"/>
</dbReference>
<accession>A0ABV7VHR5</accession>
<organism evidence="1 2">
    <name type="scientific">Ferrovibrio xuzhouensis</name>
    <dbReference type="NCBI Taxonomy" id="1576914"/>
    <lineage>
        <taxon>Bacteria</taxon>
        <taxon>Pseudomonadati</taxon>
        <taxon>Pseudomonadota</taxon>
        <taxon>Alphaproteobacteria</taxon>
        <taxon>Rhodospirillales</taxon>
        <taxon>Rhodospirillaceae</taxon>
        <taxon>Ferrovibrio</taxon>
    </lineage>
</organism>
<sequence length="183" mass="21017">MEKYHIKLTKEEAELLSKIDLRSHHPHHDDGRAAYLNNQEPILALLKLLSARKAVPEVRLSYWNDPNYRTGRVKGSRKGLFERNGCTGSDIYTHPHFLEHLRYFLFGTELPEPVVKEFEAKVGNPEWVSSSDIVPIGKAARELTRRYRLDIADAPEEFFKLCLDMGLGLSTAESVMRSVKQVR</sequence>
<evidence type="ECO:0000313" key="2">
    <source>
        <dbReference type="Proteomes" id="UP001595711"/>
    </source>
</evidence>
<protein>
    <submittedName>
        <fullName evidence="1">Uncharacterized protein</fullName>
    </submittedName>
</protein>
<reference evidence="2" key="1">
    <citation type="journal article" date="2019" name="Int. J. Syst. Evol. Microbiol.">
        <title>The Global Catalogue of Microorganisms (GCM) 10K type strain sequencing project: providing services to taxonomists for standard genome sequencing and annotation.</title>
        <authorList>
            <consortium name="The Broad Institute Genomics Platform"/>
            <consortium name="The Broad Institute Genome Sequencing Center for Infectious Disease"/>
            <person name="Wu L."/>
            <person name="Ma J."/>
        </authorList>
    </citation>
    <scope>NUCLEOTIDE SEQUENCE [LARGE SCALE GENOMIC DNA]</scope>
    <source>
        <strain evidence="2">KCTC 42182</strain>
    </source>
</reference>
<evidence type="ECO:0000313" key="1">
    <source>
        <dbReference type="EMBL" id="MFC3677069.1"/>
    </source>
</evidence>
<comment type="caution">
    <text evidence="1">The sequence shown here is derived from an EMBL/GenBank/DDBJ whole genome shotgun (WGS) entry which is preliminary data.</text>
</comment>
<gene>
    <name evidence="1" type="ORF">ACFOOQ_16050</name>
</gene>
<name>A0ABV7VHR5_9PROT</name>
<dbReference type="Proteomes" id="UP001595711">
    <property type="component" value="Unassembled WGS sequence"/>
</dbReference>
<proteinExistence type="predicted"/>
<keyword evidence="2" id="KW-1185">Reference proteome</keyword>